<reference evidence="1 2" key="1">
    <citation type="journal article" date="2022" name="Hortic Res">
        <title>A haplotype resolved chromosomal level avocado genome allows analysis of novel avocado genes.</title>
        <authorList>
            <person name="Nath O."/>
            <person name="Fletcher S.J."/>
            <person name="Hayward A."/>
            <person name="Shaw L.M."/>
            <person name="Masouleh A.K."/>
            <person name="Furtado A."/>
            <person name="Henry R.J."/>
            <person name="Mitter N."/>
        </authorList>
    </citation>
    <scope>NUCLEOTIDE SEQUENCE [LARGE SCALE GENOMIC DNA]</scope>
    <source>
        <strain evidence="2">cv. Hass</strain>
    </source>
</reference>
<name>A0ACC2LRC0_PERAE</name>
<proteinExistence type="predicted"/>
<accession>A0ACC2LRC0</accession>
<evidence type="ECO:0000313" key="1">
    <source>
        <dbReference type="EMBL" id="KAJ8635855.1"/>
    </source>
</evidence>
<comment type="caution">
    <text evidence="1">The sequence shown here is derived from an EMBL/GenBank/DDBJ whole genome shotgun (WGS) entry which is preliminary data.</text>
</comment>
<dbReference type="EMBL" id="CM056811">
    <property type="protein sequence ID" value="KAJ8635855.1"/>
    <property type="molecule type" value="Genomic_DNA"/>
</dbReference>
<gene>
    <name evidence="1" type="ORF">MRB53_010122</name>
</gene>
<evidence type="ECO:0000313" key="2">
    <source>
        <dbReference type="Proteomes" id="UP001234297"/>
    </source>
</evidence>
<keyword evidence="2" id="KW-1185">Reference proteome</keyword>
<sequence>MDIVVAGNKMNALVDTGASDLFLSETAAKKLGLRVEKGNGWIKTVNSKEVPTMGRVQGVEIQLGQWTGKEAVYVIPLDDYELVVGLEFLDRINALLVPIANCHVPKIRIREKSEK</sequence>
<dbReference type="Proteomes" id="UP001234297">
    <property type="component" value="Chromosome 3"/>
</dbReference>
<organism evidence="1 2">
    <name type="scientific">Persea americana</name>
    <name type="common">Avocado</name>
    <dbReference type="NCBI Taxonomy" id="3435"/>
    <lineage>
        <taxon>Eukaryota</taxon>
        <taxon>Viridiplantae</taxon>
        <taxon>Streptophyta</taxon>
        <taxon>Embryophyta</taxon>
        <taxon>Tracheophyta</taxon>
        <taxon>Spermatophyta</taxon>
        <taxon>Magnoliopsida</taxon>
        <taxon>Magnoliidae</taxon>
        <taxon>Laurales</taxon>
        <taxon>Lauraceae</taxon>
        <taxon>Persea</taxon>
    </lineage>
</organism>
<protein>
    <submittedName>
        <fullName evidence="1">Uncharacterized protein</fullName>
    </submittedName>
</protein>